<dbReference type="EMBL" id="BLXT01000430">
    <property type="protein sequence ID" value="GFN76941.1"/>
    <property type="molecule type" value="Genomic_DNA"/>
</dbReference>
<feature type="compositionally biased region" description="Basic and acidic residues" evidence="1">
    <location>
        <begin position="1"/>
        <end position="13"/>
    </location>
</feature>
<accession>A0AAV3Y4D8</accession>
<evidence type="ECO:0000256" key="1">
    <source>
        <dbReference type="SAM" id="MobiDB-lite"/>
    </source>
</evidence>
<name>A0AAV3Y4D8_9GAST</name>
<feature type="compositionally biased region" description="Basic and acidic residues" evidence="1">
    <location>
        <begin position="77"/>
        <end position="108"/>
    </location>
</feature>
<keyword evidence="3" id="KW-1185">Reference proteome</keyword>
<organism evidence="2 3">
    <name type="scientific">Plakobranchus ocellatus</name>
    <dbReference type="NCBI Taxonomy" id="259542"/>
    <lineage>
        <taxon>Eukaryota</taxon>
        <taxon>Metazoa</taxon>
        <taxon>Spiralia</taxon>
        <taxon>Lophotrochozoa</taxon>
        <taxon>Mollusca</taxon>
        <taxon>Gastropoda</taxon>
        <taxon>Heterobranchia</taxon>
        <taxon>Euthyneura</taxon>
        <taxon>Panpulmonata</taxon>
        <taxon>Sacoglossa</taxon>
        <taxon>Placobranchoidea</taxon>
        <taxon>Plakobranchidae</taxon>
        <taxon>Plakobranchus</taxon>
    </lineage>
</organism>
<feature type="compositionally biased region" description="Basic and acidic residues" evidence="1">
    <location>
        <begin position="36"/>
        <end position="68"/>
    </location>
</feature>
<dbReference type="AlphaFoldDB" id="A0AAV3Y4D8"/>
<comment type="caution">
    <text evidence="2">The sequence shown here is derived from an EMBL/GenBank/DDBJ whole genome shotgun (WGS) entry which is preliminary data.</text>
</comment>
<reference evidence="2 3" key="1">
    <citation type="journal article" date="2021" name="Elife">
        <title>Chloroplast acquisition without the gene transfer in kleptoplastic sea slugs, Plakobranchus ocellatus.</title>
        <authorList>
            <person name="Maeda T."/>
            <person name="Takahashi S."/>
            <person name="Yoshida T."/>
            <person name="Shimamura S."/>
            <person name="Takaki Y."/>
            <person name="Nagai Y."/>
            <person name="Toyoda A."/>
            <person name="Suzuki Y."/>
            <person name="Arimoto A."/>
            <person name="Ishii H."/>
            <person name="Satoh N."/>
            <person name="Nishiyama T."/>
            <person name="Hasebe M."/>
            <person name="Maruyama T."/>
            <person name="Minagawa J."/>
            <person name="Obokata J."/>
            <person name="Shigenobu S."/>
        </authorList>
    </citation>
    <scope>NUCLEOTIDE SEQUENCE [LARGE SCALE GENOMIC DNA]</scope>
</reference>
<gene>
    <name evidence="2" type="ORF">PoB_000344700</name>
</gene>
<dbReference type="Proteomes" id="UP000735302">
    <property type="component" value="Unassembled WGS sequence"/>
</dbReference>
<feature type="region of interest" description="Disordered" evidence="1">
    <location>
        <begin position="1"/>
        <end position="108"/>
    </location>
</feature>
<evidence type="ECO:0000313" key="3">
    <source>
        <dbReference type="Proteomes" id="UP000735302"/>
    </source>
</evidence>
<protein>
    <submittedName>
        <fullName evidence="2">Uncharacterized protein</fullName>
    </submittedName>
</protein>
<proteinExistence type="predicted"/>
<evidence type="ECO:0000313" key="2">
    <source>
        <dbReference type="EMBL" id="GFN76941.1"/>
    </source>
</evidence>
<sequence length="108" mass="12644">MVAEKESGRERYAEGLAEIENESQRETRRVRKKSKMVAEKESGRKREIRGGFGRNRERESERDTKSQEEIENGGGKESGRKREIRGGFGRNRERESERERGELEKKCV</sequence>